<dbReference type="SUPFAM" id="SSF51445">
    <property type="entry name" value="(Trans)glycosidases"/>
    <property type="match status" value="1"/>
</dbReference>
<proteinExistence type="inferred from homology"/>
<dbReference type="PROSITE" id="PS51904">
    <property type="entry name" value="GLYCOSYL_HYDROL_F25_2"/>
    <property type="match status" value="1"/>
</dbReference>
<name>A0A3A9AFY5_9FIRM</name>
<dbReference type="AlphaFoldDB" id="A0A3A9AFY5"/>
<comment type="similarity">
    <text evidence="1">Belongs to the glycosyl hydrolase 25 family.</text>
</comment>
<keyword evidence="5" id="KW-1185">Reference proteome</keyword>
<evidence type="ECO:0000313" key="5">
    <source>
        <dbReference type="Proteomes" id="UP000280696"/>
    </source>
</evidence>
<gene>
    <name evidence="4" type="ORF">D7V94_15170</name>
</gene>
<dbReference type="Gene3D" id="2.10.270.20">
    <property type="match status" value="1"/>
</dbReference>
<dbReference type="GO" id="GO:0003796">
    <property type="term" value="F:lysozyme activity"/>
    <property type="evidence" value="ECO:0007669"/>
    <property type="project" value="InterPro"/>
</dbReference>
<accession>A0A3A9AFY5</accession>
<evidence type="ECO:0000256" key="1">
    <source>
        <dbReference type="ARBA" id="ARBA00010646"/>
    </source>
</evidence>
<comment type="caution">
    <text evidence="4">The sequence shown here is derived from an EMBL/GenBank/DDBJ whole genome shotgun (WGS) entry which is preliminary data.</text>
</comment>
<dbReference type="InterPro" id="IPR002053">
    <property type="entry name" value="Glyco_hydro_25"/>
</dbReference>
<evidence type="ECO:0008006" key="6">
    <source>
        <dbReference type="Google" id="ProtNLM"/>
    </source>
</evidence>
<dbReference type="CDD" id="cd06414">
    <property type="entry name" value="GH25_LytC-like"/>
    <property type="match status" value="1"/>
</dbReference>
<dbReference type="Gene3D" id="2.10.270.10">
    <property type="entry name" value="Cholin Binding"/>
    <property type="match status" value="2"/>
</dbReference>
<evidence type="ECO:0000313" key="4">
    <source>
        <dbReference type="EMBL" id="RKI90198.1"/>
    </source>
</evidence>
<dbReference type="Pfam" id="PF19127">
    <property type="entry name" value="Choline_bind_3"/>
    <property type="match status" value="2"/>
</dbReference>
<feature type="signal peptide" evidence="3">
    <location>
        <begin position="1"/>
        <end position="32"/>
    </location>
</feature>
<feature type="chain" id="PRO_5017226041" description="Glycoside hydrolase" evidence="3">
    <location>
        <begin position="33"/>
        <end position="540"/>
    </location>
</feature>
<dbReference type="SUPFAM" id="SSF69360">
    <property type="entry name" value="Cell wall binding repeat"/>
    <property type="match status" value="2"/>
</dbReference>
<dbReference type="Gene3D" id="3.20.20.80">
    <property type="entry name" value="Glycosidases"/>
    <property type="match status" value="1"/>
</dbReference>
<dbReference type="InterPro" id="IPR017853">
    <property type="entry name" value="GH"/>
</dbReference>
<dbReference type="PANTHER" id="PTHR34135:SF2">
    <property type="entry name" value="LYSOZYME"/>
    <property type="match status" value="1"/>
</dbReference>
<dbReference type="GO" id="GO:0016998">
    <property type="term" value="P:cell wall macromolecule catabolic process"/>
    <property type="evidence" value="ECO:0007669"/>
    <property type="project" value="InterPro"/>
</dbReference>
<dbReference type="EMBL" id="RAYQ01000016">
    <property type="protein sequence ID" value="RKI90198.1"/>
    <property type="molecule type" value="Genomic_DNA"/>
</dbReference>
<dbReference type="PANTHER" id="PTHR34135">
    <property type="entry name" value="LYSOZYME"/>
    <property type="match status" value="1"/>
</dbReference>
<dbReference type="Pfam" id="PF01473">
    <property type="entry name" value="Choline_bind_1"/>
    <property type="match status" value="1"/>
</dbReference>
<dbReference type="GO" id="GO:0009253">
    <property type="term" value="P:peptidoglycan catabolic process"/>
    <property type="evidence" value="ECO:0007669"/>
    <property type="project" value="InterPro"/>
</dbReference>
<keyword evidence="2" id="KW-0677">Repeat</keyword>
<dbReference type="RefSeq" id="WP_120471176.1">
    <property type="nucleotide sequence ID" value="NZ_RAYQ01000016.1"/>
</dbReference>
<evidence type="ECO:0000256" key="2">
    <source>
        <dbReference type="ARBA" id="ARBA00022737"/>
    </source>
</evidence>
<reference evidence="4 5" key="1">
    <citation type="submission" date="2018-09" db="EMBL/GenBank/DDBJ databases">
        <title>Murine metabolic-syndrome-specific gut microbial biobank.</title>
        <authorList>
            <person name="Liu C."/>
        </authorList>
    </citation>
    <scope>NUCLEOTIDE SEQUENCE [LARGE SCALE GENOMIC DNA]</scope>
    <source>
        <strain evidence="4 5">0.1xD8-82</strain>
    </source>
</reference>
<dbReference type="OrthoDB" id="9765879at2"/>
<dbReference type="GO" id="GO:0016052">
    <property type="term" value="P:carbohydrate catabolic process"/>
    <property type="evidence" value="ECO:0007669"/>
    <property type="project" value="TreeGrafter"/>
</dbReference>
<keyword evidence="3" id="KW-0732">Signal</keyword>
<dbReference type="Pfam" id="PF01183">
    <property type="entry name" value="Glyco_hydro_25"/>
    <property type="match status" value="1"/>
</dbReference>
<organism evidence="4 5">
    <name type="scientific">Parablautia intestinalis</name>
    <dbReference type="NCBI Taxonomy" id="2320100"/>
    <lineage>
        <taxon>Bacteria</taxon>
        <taxon>Bacillati</taxon>
        <taxon>Bacillota</taxon>
        <taxon>Clostridia</taxon>
        <taxon>Lachnospirales</taxon>
        <taxon>Lachnospiraceae</taxon>
        <taxon>Parablautia</taxon>
    </lineage>
</organism>
<evidence type="ECO:0000256" key="3">
    <source>
        <dbReference type="SAM" id="SignalP"/>
    </source>
</evidence>
<dbReference type="Proteomes" id="UP000280696">
    <property type="component" value="Unassembled WGS sequence"/>
</dbReference>
<sequence length="540" mass="59200">MKKQWKRALGRFCAGLLTVAMLGMVPAGEALAVTANGAIAQGIDVSKHNGAVNWGQVAASGMKFTFIKAGSTKSGVDPQFAANITGAQAAGLKTGVYLYSYATTPEQAANEANLVLQWIAPYTVNFPIVFDIEDSCHKGLSNQQLIDIVNAFCTIIDAAGYYPMVYSNKNMFVDKMGNAGWDKWVAQYNSSCDYNNNVCFWQYSSNGNVGGVSGRVDVNYQYKDYSQLIIPEGFIEHNGNVRFYSNWKMQKGWVAYNDTKYFLDGAGNLVRGWLSDQTGTYYLSPQDGSIARGQCQVDGRDYYFNADGIKTAGWVSVGEAKYFYDPAGDGVMKREWLSDEKGNCYFFDRTDGHMLTGGQVIDNVEYLFNPDGIRQHGWVTLENGTFYYDPVSGGKVRGFLDDAKGRHYLSLDDGHMVTGPAVIDKQNYFFNAEGIMATGIVAREDGSYYYDPAGGQMVTGWFTAADKTFYADANGHIVTGVYEIDGKPYYFDAEGALVRDTALEIEGTAYVTNPEGVLTQVVEEAPPAEGAPAPEVRPQA</sequence>
<protein>
    <recommendedName>
        <fullName evidence="6">Glycoside hydrolase</fullName>
    </recommendedName>
</protein>
<dbReference type="InterPro" id="IPR018337">
    <property type="entry name" value="Cell_wall/Cho-bd_repeat"/>
</dbReference>